<organism evidence="3 4">
    <name type="scientific">Aphanomyces stellatus</name>
    <dbReference type="NCBI Taxonomy" id="120398"/>
    <lineage>
        <taxon>Eukaryota</taxon>
        <taxon>Sar</taxon>
        <taxon>Stramenopiles</taxon>
        <taxon>Oomycota</taxon>
        <taxon>Saprolegniomycetes</taxon>
        <taxon>Saprolegniales</taxon>
        <taxon>Verrucalvaceae</taxon>
        <taxon>Aphanomyces</taxon>
    </lineage>
</organism>
<dbReference type="EMBL" id="VJMH01000381">
    <property type="protein sequence ID" value="KAF0716618.1"/>
    <property type="molecule type" value="Genomic_DNA"/>
</dbReference>
<dbReference type="InterPro" id="IPR021067">
    <property type="entry name" value="Glycosyltransferase"/>
</dbReference>
<dbReference type="PANTHER" id="PTHR34496:SF6">
    <property type="entry name" value="GLYCOSYLTRANSFERASE 2-LIKE DOMAIN-CONTAINING PROTEIN"/>
    <property type="match status" value="1"/>
</dbReference>
<dbReference type="Proteomes" id="UP000332933">
    <property type="component" value="Unassembled WGS sequence"/>
</dbReference>
<dbReference type="OrthoDB" id="76265at2759"/>
<dbReference type="EMBL" id="CAADRA010000381">
    <property type="protein sequence ID" value="VFT79939.1"/>
    <property type="molecule type" value="Genomic_DNA"/>
</dbReference>
<evidence type="ECO:0000313" key="3">
    <source>
        <dbReference type="EMBL" id="VFT79939.1"/>
    </source>
</evidence>
<evidence type="ECO:0000313" key="2">
    <source>
        <dbReference type="EMBL" id="KAF0716618.1"/>
    </source>
</evidence>
<reference evidence="3 4" key="1">
    <citation type="submission" date="2019-03" db="EMBL/GenBank/DDBJ databases">
        <authorList>
            <person name="Gaulin E."/>
            <person name="Dumas B."/>
        </authorList>
    </citation>
    <scope>NUCLEOTIDE SEQUENCE [LARGE SCALE GENOMIC DNA]</scope>
    <source>
        <strain evidence="3">CBS 568.67</strain>
    </source>
</reference>
<evidence type="ECO:0000256" key="1">
    <source>
        <dbReference type="SAM" id="Phobius"/>
    </source>
</evidence>
<evidence type="ECO:0000313" key="4">
    <source>
        <dbReference type="Proteomes" id="UP000332933"/>
    </source>
</evidence>
<dbReference type="AlphaFoldDB" id="A0A485K898"/>
<sequence length="413" mass="46831">MQSRRHSAGQPVLRLVLIGAVVAVMGLMMYMNLSFLSSERAADASDMMAKKAVQHMRKVVVTDTPIPTTTAKDLTKRRTIVLISNYRDSTRCSETLDSIFTKAAHPELISVSIFDQLRFDLSEERCMDVYCAKVGESVCRRSERLRRNDTLDATKALGPTYARYQTEEGIDVNKDDFVLAIDSHILFIKNWDIDLIAQWDSIENPKAVITVYPDPTTSMPADGKLTGQTAKMCHARIETEDADSMIQYGAATPVDSPKVPQLSSQFAGGFSYSTAECALKVRNDPYTPYLFHGEEYSKAARLFTHGYDTYYPTHMVVYHWFEVRKYIWDEDWGTKWKLQQPAKRRIRAALGLPITVDDYDRTDFEKFTVGTKRTMNQFIDFSGINPLAPHKGTSTDQFVNCGDLKYVPVLEQT</sequence>
<protein>
    <submittedName>
        <fullName evidence="3">Aste57867_2747 protein</fullName>
    </submittedName>
</protein>
<gene>
    <name evidence="3" type="primary">Aste57867_2747</name>
    <name evidence="2" type="ORF">As57867_002740</name>
    <name evidence="3" type="ORF">ASTE57867_2747</name>
</gene>
<keyword evidence="1" id="KW-0472">Membrane</keyword>
<dbReference type="PANTHER" id="PTHR34496">
    <property type="entry name" value="GLCNAC TRANSFERASE-RELATED"/>
    <property type="match status" value="1"/>
</dbReference>
<keyword evidence="4" id="KW-1185">Reference proteome</keyword>
<reference evidence="2" key="2">
    <citation type="submission" date="2019-06" db="EMBL/GenBank/DDBJ databases">
        <title>Genomics analysis of Aphanomyces spp. identifies a new class of oomycete effector associated with host adaptation.</title>
        <authorList>
            <person name="Gaulin E."/>
        </authorList>
    </citation>
    <scope>NUCLEOTIDE SEQUENCE</scope>
    <source>
        <strain evidence="2">CBS 578.67</strain>
    </source>
</reference>
<accession>A0A485K898</accession>
<dbReference type="InterPro" id="IPR029044">
    <property type="entry name" value="Nucleotide-diphossugar_trans"/>
</dbReference>
<proteinExistence type="predicted"/>
<keyword evidence="1" id="KW-1133">Transmembrane helix</keyword>
<keyword evidence="1" id="KW-0812">Transmembrane</keyword>
<dbReference type="SUPFAM" id="SSF53448">
    <property type="entry name" value="Nucleotide-diphospho-sugar transferases"/>
    <property type="match status" value="1"/>
</dbReference>
<name>A0A485K898_9STRA</name>
<dbReference type="Pfam" id="PF11397">
    <property type="entry name" value="GlcNAc"/>
    <property type="match status" value="1"/>
</dbReference>
<feature type="transmembrane region" description="Helical" evidence="1">
    <location>
        <begin position="12"/>
        <end position="31"/>
    </location>
</feature>